<dbReference type="Proteomes" id="UP000828390">
    <property type="component" value="Unassembled WGS sequence"/>
</dbReference>
<keyword evidence="1" id="KW-0799">Topoisomerase</keyword>
<proteinExistence type="inferred from homology"/>
<dbReference type="InterPro" id="IPR014727">
    <property type="entry name" value="TopoI_cat_a/b-sub_euk"/>
</dbReference>
<dbReference type="InterPro" id="IPR025834">
    <property type="entry name" value="TopoI_C_dom"/>
</dbReference>
<feature type="active site" description="O-(3'-phospho-DNA)-tyrosine intermediate" evidence="1">
    <location>
        <position position="35"/>
    </location>
</feature>
<dbReference type="PROSITE" id="PS00176">
    <property type="entry name" value="TOPO_IB_1"/>
    <property type="match status" value="1"/>
</dbReference>
<dbReference type="AlphaFoldDB" id="A0A9D4IHD1"/>
<dbReference type="GO" id="GO:0005730">
    <property type="term" value="C:nucleolus"/>
    <property type="evidence" value="ECO:0007669"/>
    <property type="project" value="TreeGrafter"/>
</dbReference>
<dbReference type="InterPro" id="IPR011010">
    <property type="entry name" value="DNA_brk_join_enz"/>
</dbReference>
<dbReference type="GO" id="GO:0003917">
    <property type="term" value="F:DNA topoisomerase type I (single strand cut, ATP-independent) activity"/>
    <property type="evidence" value="ECO:0007669"/>
    <property type="project" value="UniProtKB-UniRule"/>
</dbReference>
<dbReference type="Gene3D" id="1.10.132.10">
    <property type="match status" value="1"/>
</dbReference>
<dbReference type="GO" id="GO:0006265">
    <property type="term" value="P:DNA topological change"/>
    <property type="evidence" value="ECO:0007669"/>
    <property type="project" value="UniProtKB-UniRule"/>
</dbReference>
<comment type="catalytic activity">
    <reaction evidence="1">
        <text>ATP-independent breakage of single-stranded DNA, followed by passage and rejoining.</text>
        <dbReference type="EC" id="5.6.2.1"/>
    </reaction>
</comment>
<name>A0A9D4IHD1_DREPO</name>
<dbReference type="PANTHER" id="PTHR10290">
    <property type="entry name" value="DNA TOPOISOMERASE I"/>
    <property type="match status" value="1"/>
</dbReference>
<dbReference type="SUPFAM" id="SSF46596">
    <property type="entry name" value="Eukaryotic DNA topoisomerase I, dispensable insert domain"/>
    <property type="match status" value="1"/>
</dbReference>
<dbReference type="Pfam" id="PF14370">
    <property type="entry name" value="Topo_C_assoc"/>
    <property type="match status" value="1"/>
</dbReference>
<accession>A0A9D4IHD1</accession>
<keyword evidence="4" id="KW-1185">Reference proteome</keyword>
<evidence type="ECO:0000259" key="2">
    <source>
        <dbReference type="Pfam" id="PF14370"/>
    </source>
</evidence>
<keyword evidence="1" id="KW-0413">Isomerase</keyword>
<dbReference type="GO" id="GO:0007059">
    <property type="term" value="P:chromosome segregation"/>
    <property type="evidence" value="ECO:0007669"/>
    <property type="project" value="TreeGrafter"/>
</dbReference>
<dbReference type="PANTHER" id="PTHR10290:SF3">
    <property type="entry name" value="DNA TOPOISOMERASE 1"/>
    <property type="match status" value="1"/>
</dbReference>
<reference evidence="3" key="2">
    <citation type="submission" date="2020-11" db="EMBL/GenBank/DDBJ databases">
        <authorList>
            <person name="McCartney M.A."/>
            <person name="Auch B."/>
            <person name="Kono T."/>
            <person name="Mallez S."/>
            <person name="Becker A."/>
            <person name="Gohl D.M."/>
            <person name="Silverstein K.A.T."/>
            <person name="Koren S."/>
            <person name="Bechman K.B."/>
            <person name="Herman A."/>
            <person name="Abrahante J.E."/>
            <person name="Garbe J."/>
        </authorList>
    </citation>
    <scope>NUCLEOTIDE SEQUENCE</scope>
    <source>
        <strain evidence="3">Duluth1</strain>
        <tissue evidence="3">Whole animal</tissue>
    </source>
</reference>
<dbReference type="InterPro" id="IPR051062">
    <property type="entry name" value="Topoisomerase_IB"/>
</dbReference>
<dbReference type="SUPFAM" id="SSF56349">
    <property type="entry name" value="DNA breaking-rejoining enzymes"/>
    <property type="match status" value="1"/>
</dbReference>
<reference evidence="3" key="1">
    <citation type="journal article" date="2019" name="bioRxiv">
        <title>The Genome of the Zebra Mussel, Dreissena polymorpha: A Resource for Invasive Species Research.</title>
        <authorList>
            <person name="McCartney M.A."/>
            <person name="Auch B."/>
            <person name="Kono T."/>
            <person name="Mallez S."/>
            <person name="Zhang Y."/>
            <person name="Obille A."/>
            <person name="Becker A."/>
            <person name="Abrahante J.E."/>
            <person name="Garbe J."/>
            <person name="Badalamenti J.P."/>
            <person name="Herman A."/>
            <person name="Mangelson H."/>
            <person name="Liachko I."/>
            <person name="Sullivan S."/>
            <person name="Sone E.D."/>
            <person name="Koren S."/>
            <person name="Silverstein K.A.T."/>
            <person name="Beckman K.B."/>
            <person name="Gohl D.M."/>
        </authorList>
    </citation>
    <scope>NUCLEOTIDE SEQUENCE</scope>
    <source>
        <strain evidence="3">Duluth1</strain>
        <tissue evidence="3">Whole animal</tissue>
    </source>
</reference>
<feature type="domain" description="Topoisomerase I C-terminal" evidence="2">
    <location>
        <begin position="7"/>
        <end position="45"/>
    </location>
</feature>
<sequence length="67" mass="7929">MAYKRLEEQLTKLEVQATNKEENKEIALGTSKLNYLDPRISVAWYVNVFEFKPIYLTHILPHPLARR</sequence>
<dbReference type="GO" id="GO:0005694">
    <property type="term" value="C:chromosome"/>
    <property type="evidence" value="ECO:0007669"/>
    <property type="project" value="InterPro"/>
</dbReference>
<gene>
    <name evidence="3" type="ORF">DPMN_175559</name>
</gene>
<evidence type="ECO:0000256" key="1">
    <source>
        <dbReference type="PROSITE-ProRule" id="PRU01382"/>
    </source>
</evidence>
<evidence type="ECO:0000313" key="3">
    <source>
        <dbReference type="EMBL" id="KAH3774185.1"/>
    </source>
</evidence>
<keyword evidence="1" id="KW-0238">DNA-binding</keyword>
<comment type="similarity">
    <text evidence="1">Belongs to the type IB topoisomerase family.</text>
</comment>
<comment type="caution">
    <text evidence="3">The sequence shown here is derived from an EMBL/GenBank/DDBJ whole genome shotgun (WGS) entry which is preliminary data.</text>
</comment>
<protein>
    <recommendedName>
        <fullName evidence="2">Topoisomerase I C-terminal domain-containing protein</fullName>
    </recommendedName>
</protein>
<dbReference type="EMBL" id="JAIWYP010000009">
    <property type="protein sequence ID" value="KAH3774185.1"/>
    <property type="molecule type" value="Genomic_DNA"/>
</dbReference>
<dbReference type="InterPro" id="IPR018521">
    <property type="entry name" value="TopoIB_AS"/>
</dbReference>
<organism evidence="3 4">
    <name type="scientific">Dreissena polymorpha</name>
    <name type="common">Zebra mussel</name>
    <name type="synonym">Mytilus polymorpha</name>
    <dbReference type="NCBI Taxonomy" id="45954"/>
    <lineage>
        <taxon>Eukaryota</taxon>
        <taxon>Metazoa</taxon>
        <taxon>Spiralia</taxon>
        <taxon>Lophotrochozoa</taxon>
        <taxon>Mollusca</taxon>
        <taxon>Bivalvia</taxon>
        <taxon>Autobranchia</taxon>
        <taxon>Heteroconchia</taxon>
        <taxon>Euheterodonta</taxon>
        <taxon>Imparidentia</taxon>
        <taxon>Neoheterodontei</taxon>
        <taxon>Myida</taxon>
        <taxon>Dreissenoidea</taxon>
        <taxon>Dreissenidae</taxon>
        <taxon>Dreissena</taxon>
    </lineage>
</organism>
<dbReference type="GO" id="GO:0006260">
    <property type="term" value="P:DNA replication"/>
    <property type="evidence" value="ECO:0007669"/>
    <property type="project" value="TreeGrafter"/>
</dbReference>
<evidence type="ECO:0000313" key="4">
    <source>
        <dbReference type="Proteomes" id="UP000828390"/>
    </source>
</evidence>
<dbReference type="GO" id="GO:0003677">
    <property type="term" value="F:DNA binding"/>
    <property type="evidence" value="ECO:0007669"/>
    <property type="project" value="UniProtKB-UniRule"/>
</dbReference>
<dbReference type="PROSITE" id="PS52038">
    <property type="entry name" value="TOPO_IB_2"/>
    <property type="match status" value="1"/>
</dbReference>